<name>A0ABS4SXA9_9PROT</name>
<organism evidence="1 2">
    <name type="scientific">Azospirillum rugosum</name>
    <dbReference type="NCBI Taxonomy" id="416170"/>
    <lineage>
        <taxon>Bacteria</taxon>
        <taxon>Pseudomonadati</taxon>
        <taxon>Pseudomonadota</taxon>
        <taxon>Alphaproteobacteria</taxon>
        <taxon>Rhodospirillales</taxon>
        <taxon>Azospirillaceae</taxon>
        <taxon>Azospirillum</taxon>
    </lineage>
</organism>
<comment type="caution">
    <text evidence="1">The sequence shown here is derived from an EMBL/GenBank/DDBJ whole genome shotgun (WGS) entry which is preliminary data.</text>
</comment>
<proteinExistence type="predicted"/>
<dbReference type="RefSeq" id="WP_209773744.1">
    <property type="nucleotide sequence ID" value="NZ_JAGINP010000045.1"/>
</dbReference>
<accession>A0ABS4SXA9</accession>
<dbReference type="Proteomes" id="UP000781958">
    <property type="component" value="Unassembled WGS sequence"/>
</dbReference>
<protein>
    <submittedName>
        <fullName evidence="1">Uncharacterized protein</fullName>
    </submittedName>
</protein>
<keyword evidence="2" id="KW-1185">Reference proteome</keyword>
<evidence type="ECO:0000313" key="1">
    <source>
        <dbReference type="EMBL" id="MBP2297196.1"/>
    </source>
</evidence>
<gene>
    <name evidence="1" type="ORF">J2851_007015</name>
</gene>
<sequence length="183" mass="20170">MTDPDDLFEMYRSDRGNAPALKGDALANALADAVRRTFAAIDRLIAEVAQALSQARYTIRLAPSVVDRGSYVQLDRASESFRDYLRLWSHQRAESRGGGMHWEARILVADSRRQSAEIGLGVTIEWPTEWPTGAADATLAFVEFWTTGQGVSLPSEDRAFQRALVACILRLEEAGALTSAAKR</sequence>
<dbReference type="EMBL" id="JAGINP010000045">
    <property type="protein sequence ID" value="MBP2297196.1"/>
    <property type="molecule type" value="Genomic_DNA"/>
</dbReference>
<evidence type="ECO:0000313" key="2">
    <source>
        <dbReference type="Proteomes" id="UP000781958"/>
    </source>
</evidence>
<reference evidence="1 2" key="1">
    <citation type="submission" date="2021-03" db="EMBL/GenBank/DDBJ databases">
        <title>Genomic Encyclopedia of Type Strains, Phase III (KMG-III): the genomes of soil and plant-associated and newly described type strains.</title>
        <authorList>
            <person name="Whitman W."/>
        </authorList>
    </citation>
    <scope>NUCLEOTIDE SEQUENCE [LARGE SCALE GENOMIC DNA]</scope>
    <source>
        <strain evidence="1 2">IMMIB AFH-6</strain>
    </source>
</reference>